<evidence type="ECO:0000313" key="7">
    <source>
        <dbReference type="EMBL" id="SKA76865.1"/>
    </source>
</evidence>
<keyword evidence="3" id="KW-0479">Metal-binding</keyword>
<dbReference type="SFLD" id="SFLDG01067">
    <property type="entry name" value="SPASM/twitch_domain_containing"/>
    <property type="match status" value="1"/>
</dbReference>
<accession>A0A1T4WJ03</accession>
<dbReference type="STRING" id="1121449.SAMN02745704_00890"/>
<reference evidence="7 8" key="1">
    <citation type="submission" date="2017-02" db="EMBL/GenBank/DDBJ databases">
        <authorList>
            <person name="Peterson S.W."/>
        </authorList>
    </citation>
    <scope>NUCLEOTIDE SEQUENCE [LARGE SCALE GENOMIC DNA]</scope>
    <source>
        <strain evidence="7 8">DSM 16080</strain>
    </source>
</reference>
<dbReference type="SUPFAM" id="SSF102114">
    <property type="entry name" value="Radical SAM enzymes"/>
    <property type="match status" value="1"/>
</dbReference>
<gene>
    <name evidence="7" type="ORF">SAMN02745704_00890</name>
</gene>
<evidence type="ECO:0000256" key="1">
    <source>
        <dbReference type="ARBA" id="ARBA00001966"/>
    </source>
</evidence>
<dbReference type="GO" id="GO:0003824">
    <property type="term" value="F:catalytic activity"/>
    <property type="evidence" value="ECO:0007669"/>
    <property type="project" value="InterPro"/>
</dbReference>
<dbReference type="PANTHER" id="PTHR11228:SF34">
    <property type="entry name" value="TUNGSTEN-CONTAINING ALDEHYDE FERREDOXIN OXIDOREDUCTASE COFACTOR MODIFYING PROTEIN"/>
    <property type="match status" value="1"/>
</dbReference>
<evidence type="ECO:0000256" key="5">
    <source>
        <dbReference type="ARBA" id="ARBA00023014"/>
    </source>
</evidence>
<proteinExistence type="predicted"/>
<organism evidence="7 8">
    <name type="scientific">Paucidesulfovibrio gracilis DSM 16080</name>
    <dbReference type="NCBI Taxonomy" id="1121449"/>
    <lineage>
        <taxon>Bacteria</taxon>
        <taxon>Pseudomonadati</taxon>
        <taxon>Thermodesulfobacteriota</taxon>
        <taxon>Desulfovibrionia</taxon>
        <taxon>Desulfovibrionales</taxon>
        <taxon>Desulfovibrionaceae</taxon>
        <taxon>Paucidesulfovibrio</taxon>
    </lineage>
</organism>
<dbReference type="InterPro" id="IPR058240">
    <property type="entry name" value="rSAM_sf"/>
</dbReference>
<dbReference type="Pfam" id="PF04055">
    <property type="entry name" value="Radical_SAM"/>
    <property type="match status" value="1"/>
</dbReference>
<evidence type="ECO:0000256" key="2">
    <source>
        <dbReference type="ARBA" id="ARBA00022691"/>
    </source>
</evidence>
<dbReference type="PANTHER" id="PTHR11228">
    <property type="entry name" value="RADICAL SAM DOMAIN PROTEIN"/>
    <property type="match status" value="1"/>
</dbReference>
<sequence>MSPSPLQHLGYWRRLICKRAPGQVVVQYTTRCNARCAQCGMRVTNAAPRVTLSKDDVRRLIDAMAERGVASISFTGGEPMLYARDIAELSRYAGAAGIRYIRTGTNGYMFRHHDRPDFRDRMERLADVLADSPLNTFWVSLDSAVPEVHEENRGLPGMVEGLRKAVPIFHDRGLYVSANLGINRLTGGRGVVPDAGVPFDRDRFTEAFRIAFHRFYSMVAELGITIVNACYPMSLDTGGEQNEAVYAATSTEGLIRFTPEEKAAMFRALYDVIPFYRDRLRIFTPRSALLALMRQQCGLDKGVFPCRGGIDFFFVNAADRNVYPCGYRGGESLGKMWDLDLSALDRRQICEKCDWECFRDPSVLLKPILNMIENPFTFRSKLPGHRDFLKVWREDLRYYRACGWFDARTPPDMQQLARFKADPPVWNTEQDPPEGLGSLG</sequence>
<keyword evidence="4" id="KW-0408">Iron</keyword>
<dbReference type="InterPro" id="IPR007197">
    <property type="entry name" value="rSAM"/>
</dbReference>
<evidence type="ECO:0000259" key="6">
    <source>
        <dbReference type="Pfam" id="PF04055"/>
    </source>
</evidence>
<dbReference type="Gene3D" id="3.20.20.70">
    <property type="entry name" value="Aldolase class I"/>
    <property type="match status" value="1"/>
</dbReference>
<dbReference type="RefSeq" id="WP_078716478.1">
    <property type="nucleotide sequence ID" value="NZ_FUYC01000003.1"/>
</dbReference>
<dbReference type="Proteomes" id="UP000190027">
    <property type="component" value="Unassembled WGS sequence"/>
</dbReference>
<keyword evidence="8" id="KW-1185">Reference proteome</keyword>
<feature type="domain" description="Radical SAM core" evidence="6">
    <location>
        <begin position="27"/>
        <end position="190"/>
    </location>
</feature>
<dbReference type="AlphaFoldDB" id="A0A1T4WJ03"/>
<dbReference type="OrthoDB" id="7021155at2"/>
<dbReference type="CDD" id="cd01335">
    <property type="entry name" value="Radical_SAM"/>
    <property type="match status" value="1"/>
</dbReference>
<keyword evidence="5" id="KW-0411">Iron-sulfur</keyword>
<comment type="cofactor">
    <cofactor evidence="1">
        <name>[4Fe-4S] cluster</name>
        <dbReference type="ChEBI" id="CHEBI:49883"/>
    </cofactor>
</comment>
<dbReference type="GO" id="GO:0046872">
    <property type="term" value="F:metal ion binding"/>
    <property type="evidence" value="ECO:0007669"/>
    <property type="project" value="UniProtKB-KW"/>
</dbReference>
<protein>
    <submittedName>
        <fullName evidence="7">Radical SAM superfamily enzyme, MoaA/NifB/PqqE/SkfB family</fullName>
    </submittedName>
</protein>
<dbReference type="InterPro" id="IPR050377">
    <property type="entry name" value="Radical_SAM_PqqE_MftC-like"/>
</dbReference>
<evidence type="ECO:0000256" key="3">
    <source>
        <dbReference type="ARBA" id="ARBA00022723"/>
    </source>
</evidence>
<dbReference type="GO" id="GO:0051536">
    <property type="term" value="F:iron-sulfur cluster binding"/>
    <property type="evidence" value="ECO:0007669"/>
    <property type="project" value="UniProtKB-KW"/>
</dbReference>
<name>A0A1T4WJ03_9BACT</name>
<evidence type="ECO:0000256" key="4">
    <source>
        <dbReference type="ARBA" id="ARBA00023004"/>
    </source>
</evidence>
<dbReference type="SFLD" id="SFLDS00029">
    <property type="entry name" value="Radical_SAM"/>
    <property type="match status" value="1"/>
</dbReference>
<evidence type="ECO:0000313" key="8">
    <source>
        <dbReference type="Proteomes" id="UP000190027"/>
    </source>
</evidence>
<dbReference type="InterPro" id="IPR013785">
    <property type="entry name" value="Aldolase_TIM"/>
</dbReference>
<keyword evidence="2" id="KW-0949">S-adenosyl-L-methionine</keyword>
<dbReference type="EMBL" id="FUYC01000003">
    <property type="protein sequence ID" value="SKA76865.1"/>
    <property type="molecule type" value="Genomic_DNA"/>
</dbReference>